<dbReference type="RefSeq" id="WP_123845581.1">
    <property type="nucleotide sequence ID" value="NZ_RPDH01000001.1"/>
</dbReference>
<proteinExistence type="predicted"/>
<dbReference type="OrthoDB" id="2247630at2"/>
<dbReference type="InterPro" id="IPR000073">
    <property type="entry name" value="AB_hydrolase_1"/>
</dbReference>
<dbReference type="Proteomes" id="UP000278351">
    <property type="component" value="Unassembled WGS sequence"/>
</dbReference>
<dbReference type="PRINTS" id="PR00111">
    <property type="entry name" value="ABHYDROLASE"/>
</dbReference>
<evidence type="ECO:0000259" key="2">
    <source>
        <dbReference type="Pfam" id="PF00561"/>
    </source>
</evidence>
<sequence>MKKLFALLLSLCTFAAVNAQTQQPLATLKSSGYAPVNGLKLYYEIHGEGEPIVLLHGSFMTINLNWSQLIPELAKTRKVIALEMQGHGHTGDIDRKPTYPALADDVAGLLKHLKIDSADVLGYSLGGTVAFQLAIAHPKMVKKLVALSTVYKMNGWRPEAVEAFKTFTPDMFDGSPLKAVYESVAPKPGDWKKFVTKYMQLDQVDFNLGENNIKGIKAPVLLIMGDNDGVDMTHKTDMYRLLGGDIFADMAGGVPKSRLAIFPATGHVTLMMETEKIMNVTTPFLNNTPPAEIKF</sequence>
<dbReference type="PANTHER" id="PTHR46331:SF2">
    <property type="entry name" value="VALACYCLOVIR HYDROLASE"/>
    <property type="match status" value="1"/>
</dbReference>
<comment type="caution">
    <text evidence="3">The sequence shown here is derived from an EMBL/GenBank/DDBJ whole genome shotgun (WGS) entry which is preliminary data.</text>
</comment>
<dbReference type="Gene3D" id="3.40.50.1820">
    <property type="entry name" value="alpha/beta hydrolase"/>
    <property type="match status" value="1"/>
</dbReference>
<dbReference type="PANTHER" id="PTHR46331">
    <property type="entry name" value="VALACYCLOVIR HYDROLASE"/>
    <property type="match status" value="1"/>
</dbReference>
<feature type="chain" id="PRO_5018171509" evidence="1">
    <location>
        <begin position="20"/>
        <end position="295"/>
    </location>
</feature>
<feature type="domain" description="AB hydrolase-1" evidence="2">
    <location>
        <begin position="51"/>
        <end position="163"/>
    </location>
</feature>
<dbReference type="SUPFAM" id="SSF53474">
    <property type="entry name" value="alpha/beta-Hydrolases"/>
    <property type="match status" value="1"/>
</dbReference>
<dbReference type="Pfam" id="PF00561">
    <property type="entry name" value="Abhydrolase_1"/>
    <property type="match status" value="1"/>
</dbReference>
<keyword evidence="1" id="KW-0732">Signal</keyword>
<dbReference type="EMBL" id="RPDH01000001">
    <property type="protein sequence ID" value="RPE13066.1"/>
    <property type="molecule type" value="Genomic_DNA"/>
</dbReference>
<protein>
    <submittedName>
        <fullName evidence="3">Alpha/beta hydrolase</fullName>
    </submittedName>
</protein>
<keyword evidence="4" id="KW-1185">Reference proteome</keyword>
<name>A0A3N4PYU8_9BACT</name>
<reference evidence="3 4" key="1">
    <citation type="submission" date="2018-11" db="EMBL/GenBank/DDBJ databases">
        <title>Chitinophaga lutea sp.nov., isolate from arsenic contaminated soil.</title>
        <authorList>
            <person name="Zong Y."/>
        </authorList>
    </citation>
    <scope>NUCLEOTIDE SEQUENCE [LARGE SCALE GENOMIC DNA]</scope>
    <source>
        <strain evidence="3 4">ZY74</strain>
    </source>
</reference>
<dbReference type="AlphaFoldDB" id="A0A3N4PYU8"/>
<gene>
    <name evidence="3" type="ORF">EGT74_05900</name>
</gene>
<dbReference type="GO" id="GO:0017171">
    <property type="term" value="F:serine hydrolase activity"/>
    <property type="evidence" value="ECO:0007669"/>
    <property type="project" value="TreeGrafter"/>
</dbReference>
<dbReference type="InterPro" id="IPR029058">
    <property type="entry name" value="AB_hydrolase_fold"/>
</dbReference>
<evidence type="ECO:0000256" key="1">
    <source>
        <dbReference type="SAM" id="SignalP"/>
    </source>
</evidence>
<keyword evidence="3" id="KW-0378">Hydrolase</keyword>
<accession>A0A3N4PYU8</accession>
<evidence type="ECO:0000313" key="3">
    <source>
        <dbReference type="EMBL" id="RPE13066.1"/>
    </source>
</evidence>
<evidence type="ECO:0000313" key="4">
    <source>
        <dbReference type="Proteomes" id="UP000278351"/>
    </source>
</evidence>
<organism evidence="3 4">
    <name type="scientific">Chitinophaga lutea</name>
    <dbReference type="NCBI Taxonomy" id="2488634"/>
    <lineage>
        <taxon>Bacteria</taxon>
        <taxon>Pseudomonadati</taxon>
        <taxon>Bacteroidota</taxon>
        <taxon>Chitinophagia</taxon>
        <taxon>Chitinophagales</taxon>
        <taxon>Chitinophagaceae</taxon>
        <taxon>Chitinophaga</taxon>
    </lineage>
</organism>
<feature type="signal peptide" evidence="1">
    <location>
        <begin position="1"/>
        <end position="19"/>
    </location>
</feature>